<keyword evidence="2" id="KW-1185">Reference proteome</keyword>
<dbReference type="EMBL" id="JAWQEV010000004">
    <property type="protein sequence ID" value="MDW4573686.1"/>
    <property type="molecule type" value="Genomic_DNA"/>
</dbReference>
<organism evidence="1 2">
    <name type="scientific">Microbacterium arthrosphaerae</name>
    <dbReference type="NCBI Taxonomy" id="792652"/>
    <lineage>
        <taxon>Bacteria</taxon>
        <taxon>Bacillati</taxon>
        <taxon>Actinomycetota</taxon>
        <taxon>Actinomycetes</taxon>
        <taxon>Micrococcales</taxon>
        <taxon>Microbacteriaceae</taxon>
        <taxon>Microbacterium</taxon>
    </lineage>
</organism>
<dbReference type="InterPro" id="IPR022121">
    <property type="entry name" value="Peptidase_M73_camelysin"/>
</dbReference>
<accession>A0ABU4H2Z0</accession>
<reference evidence="1 2" key="1">
    <citation type="submission" date="2023-11" db="EMBL/GenBank/DDBJ databases">
        <title>Draft genome sequence of Microbacterium arthrosphaerae JCM 30492.</title>
        <authorList>
            <person name="Zhang G."/>
            <person name="Ding Y."/>
        </authorList>
    </citation>
    <scope>NUCLEOTIDE SEQUENCE [LARGE SCALE GENOMIC DNA]</scope>
    <source>
        <strain evidence="1 2">JCM 30492</strain>
    </source>
</reference>
<dbReference type="Pfam" id="PF12389">
    <property type="entry name" value="Peptidase_M73"/>
    <property type="match status" value="1"/>
</dbReference>
<dbReference type="Proteomes" id="UP001283109">
    <property type="component" value="Unassembled WGS sequence"/>
</dbReference>
<evidence type="ECO:0000313" key="1">
    <source>
        <dbReference type="EMBL" id="MDW4573686.1"/>
    </source>
</evidence>
<sequence length="185" mass="18611">MNTTALPAAAPARSRMRIIVPLAGLLVAAAITVGSGADFVANSVNTGNAYSTGTLLQENSKANNAIFNLGNLKPGDVVNGKVTIKNSGTLAAAFTLSENAVNGFADKDKLTLTISTGGATVWTGTLGALTAGGPFSLGTFAAGEAREYTFSVALASTAGNEEQGKSATATYTWNSTQTAATTTNQ</sequence>
<evidence type="ECO:0000313" key="2">
    <source>
        <dbReference type="Proteomes" id="UP001283109"/>
    </source>
</evidence>
<gene>
    <name evidence="1" type="ORF">R8Z58_12975</name>
</gene>
<comment type="caution">
    <text evidence="1">The sequence shown here is derived from an EMBL/GenBank/DDBJ whole genome shotgun (WGS) entry which is preliminary data.</text>
</comment>
<proteinExistence type="predicted"/>
<dbReference type="RefSeq" id="WP_318354207.1">
    <property type="nucleotide sequence ID" value="NZ_JAWQEV010000004.1"/>
</dbReference>
<name>A0ABU4H2Z0_9MICO</name>
<protein>
    <submittedName>
        <fullName evidence="1">TasA family protein</fullName>
    </submittedName>
</protein>